<dbReference type="PANTHER" id="PTHR13856:SF32">
    <property type="entry name" value="TARGET OF MYB1 MEMBRANE TRAFFICKING PROTEIN"/>
    <property type="match status" value="1"/>
</dbReference>
<dbReference type="PANTHER" id="PTHR13856">
    <property type="entry name" value="VHS DOMAIN CONTAINING PROTEIN FAMILY"/>
    <property type="match status" value="1"/>
</dbReference>
<dbReference type="Pfam" id="PF00790">
    <property type="entry name" value="VHS"/>
    <property type="match status" value="1"/>
</dbReference>
<feature type="non-terminal residue" evidence="2">
    <location>
        <position position="76"/>
    </location>
</feature>
<dbReference type="STRING" id="56216.A0A1A6HHL0"/>
<dbReference type="AlphaFoldDB" id="A0A1A6HHL0"/>
<dbReference type="PROSITE" id="PS50179">
    <property type="entry name" value="VHS"/>
    <property type="match status" value="1"/>
</dbReference>
<organism evidence="2 3">
    <name type="scientific">Neotoma lepida</name>
    <name type="common">Desert woodrat</name>
    <dbReference type="NCBI Taxonomy" id="56216"/>
    <lineage>
        <taxon>Eukaryota</taxon>
        <taxon>Metazoa</taxon>
        <taxon>Chordata</taxon>
        <taxon>Craniata</taxon>
        <taxon>Vertebrata</taxon>
        <taxon>Euteleostomi</taxon>
        <taxon>Mammalia</taxon>
        <taxon>Eutheria</taxon>
        <taxon>Euarchontoglires</taxon>
        <taxon>Glires</taxon>
        <taxon>Rodentia</taxon>
        <taxon>Myomorpha</taxon>
        <taxon>Muroidea</taxon>
        <taxon>Cricetidae</taxon>
        <taxon>Neotominae</taxon>
        <taxon>Neotoma</taxon>
    </lineage>
</organism>
<dbReference type="GO" id="GO:0007165">
    <property type="term" value="P:signal transduction"/>
    <property type="evidence" value="ECO:0007669"/>
    <property type="project" value="TreeGrafter"/>
</dbReference>
<dbReference type="GO" id="GO:0016020">
    <property type="term" value="C:membrane"/>
    <property type="evidence" value="ECO:0007669"/>
    <property type="project" value="TreeGrafter"/>
</dbReference>
<protein>
    <recommendedName>
        <fullName evidence="1">VHS domain-containing protein</fullName>
    </recommendedName>
</protein>
<name>A0A1A6HHL0_NEOLE</name>
<dbReference type="GO" id="GO:0005768">
    <property type="term" value="C:endosome"/>
    <property type="evidence" value="ECO:0007669"/>
    <property type="project" value="TreeGrafter"/>
</dbReference>
<reference evidence="2 3" key="1">
    <citation type="submission" date="2016-06" db="EMBL/GenBank/DDBJ databases">
        <title>The Draft Genome Sequence and Annotation of the Desert Woodrat Neotoma lepida.</title>
        <authorList>
            <person name="Campbell M."/>
            <person name="Oakeson K.F."/>
            <person name="Yandell M."/>
            <person name="Halpert J.R."/>
            <person name="Dearing D."/>
        </authorList>
    </citation>
    <scope>NUCLEOTIDE SEQUENCE [LARGE SCALE GENOMIC DNA]</scope>
    <source>
        <strain evidence="2">417</strain>
        <tissue evidence="2">Liver</tissue>
    </source>
</reference>
<dbReference type="GO" id="GO:0043130">
    <property type="term" value="F:ubiquitin binding"/>
    <property type="evidence" value="ECO:0007669"/>
    <property type="project" value="InterPro"/>
</dbReference>
<dbReference type="OrthoDB" id="2018246at2759"/>
<dbReference type="Gene3D" id="1.25.40.90">
    <property type="match status" value="1"/>
</dbReference>
<dbReference type="Proteomes" id="UP000092124">
    <property type="component" value="Unassembled WGS sequence"/>
</dbReference>
<comment type="caution">
    <text evidence="2">The sequence shown here is derived from an EMBL/GenBank/DDBJ whole genome shotgun (WGS) entry which is preliminary data.</text>
</comment>
<evidence type="ECO:0000313" key="3">
    <source>
        <dbReference type="Proteomes" id="UP000092124"/>
    </source>
</evidence>
<proteinExistence type="predicted"/>
<dbReference type="GO" id="GO:0030276">
    <property type="term" value="F:clathrin binding"/>
    <property type="evidence" value="ECO:0007669"/>
    <property type="project" value="TreeGrafter"/>
</dbReference>
<dbReference type="InterPro" id="IPR002014">
    <property type="entry name" value="VHS_dom"/>
</dbReference>
<dbReference type="SUPFAM" id="SSF48464">
    <property type="entry name" value="ENTH/VHS domain"/>
    <property type="match status" value="1"/>
</dbReference>
<dbReference type="GO" id="GO:0035091">
    <property type="term" value="F:phosphatidylinositol binding"/>
    <property type="evidence" value="ECO:0007669"/>
    <property type="project" value="InterPro"/>
</dbReference>
<evidence type="ECO:0000313" key="2">
    <source>
        <dbReference type="EMBL" id="OBS77751.1"/>
    </source>
</evidence>
<dbReference type="EMBL" id="LZPO01028008">
    <property type="protein sequence ID" value="OBS77751.1"/>
    <property type="molecule type" value="Genomic_DNA"/>
</dbReference>
<accession>A0A1A6HHL0</accession>
<dbReference type="InterPro" id="IPR008942">
    <property type="entry name" value="ENTH_VHS"/>
</dbReference>
<keyword evidence="3" id="KW-1185">Reference proteome</keyword>
<sequence length="76" mass="8479">MDFLLGNPFSSPVGQRIALSQEKKMLSYQGVLVASSSSNKRTAERLLREKATDGSLQSEDWALNMEICDIINETEE</sequence>
<gene>
    <name evidence="2" type="ORF">A6R68_19862</name>
</gene>
<feature type="domain" description="VHS" evidence="1">
    <location>
        <begin position="51"/>
        <end position="76"/>
    </location>
</feature>
<evidence type="ECO:0000259" key="1">
    <source>
        <dbReference type="PROSITE" id="PS50179"/>
    </source>
</evidence>